<proteinExistence type="inferred from homology"/>
<dbReference type="Proteomes" id="UP001162734">
    <property type="component" value="Chromosome"/>
</dbReference>
<evidence type="ECO:0000256" key="3">
    <source>
        <dbReference type="ARBA" id="ARBA00022729"/>
    </source>
</evidence>
<organism evidence="5 6">
    <name type="scientific">Anaeromyxobacter paludicola</name>
    <dbReference type="NCBI Taxonomy" id="2918171"/>
    <lineage>
        <taxon>Bacteria</taxon>
        <taxon>Pseudomonadati</taxon>
        <taxon>Myxococcota</taxon>
        <taxon>Myxococcia</taxon>
        <taxon>Myxococcales</taxon>
        <taxon>Cystobacterineae</taxon>
        <taxon>Anaeromyxobacteraceae</taxon>
        <taxon>Anaeromyxobacter</taxon>
    </lineage>
</organism>
<dbReference type="PANTHER" id="PTHR30024:SF47">
    <property type="entry name" value="TAURINE-BINDING PERIPLASMIC PROTEIN"/>
    <property type="match status" value="1"/>
</dbReference>
<evidence type="ECO:0000259" key="4">
    <source>
        <dbReference type="SMART" id="SM00062"/>
    </source>
</evidence>
<evidence type="ECO:0000313" key="5">
    <source>
        <dbReference type="EMBL" id="BDG10538.1"/>
    </source>
</evidence>
<dbReference type="InterPro" id="IPR015168">
    <property type="entry name" value="SsuA/THI5"/>
</dbReference>
<comment type="subcellular location">
    <subcellularLocation>
        <location evidence="1">Periplasm</location>
    </subcellularLocation>
</comment>
<dbReference type="EMBL" id="AP025592">
    <property type="protein sequence ID" value="BDG10538.1"/>
    <property type="molecule type" value="Genomic_DNA"/>
</dbReference>
<dbReference type="Gene3D" id="3.40.190.10">
    <property type="entry name" value="Periplasmic binding protein-like II"/>
    <property type="match status" value="2"/>
</dbReference>
<protein>
    <recommendedName>
        <fullName evidence="4">Solute-binding protein family 3/N-terminal domain-containing protein</fullName>
    </recommendedName>
</protein>
<accession>A0ABN6NBB6</accession>
<evidence type="ECO:0000313" key="6">
    <source>
        <dbReference type="Proteomes" id="UP001162734"/>
    </source>
</evidence>
<evidence type="ECO:0000256" key="2">
    <source>
        <dbReference type="ARBA" id="ARBA00010742"/>
    </source>
</evidence>
<keyword evidence="6" id="KW-1185">Reference proteome</keyword>
<keyword evidence="3" id="KW-0732">Signal</keyword>
<evidence type="ECO:0000256" key="1">
    <source>
        <dbReference type="ARBA" id="ARBA00004418"/>
    </source>
</evidence>
<sequence length="345" mass="37006">MTLASGERGSPARRLATLALVLLAACRPGPPPSRPLVLGAPTLPSLGLLDVARFGGERGRAGARVERRAYQSGRAALDALLAGQVDLAACYDMAFVVAALSHPELRVLTSLHHASAGTVIVTRRGGGVARPEDLRGRRVGVPRDTSADFFLETLLRFAGVPTGEVERVDLAPEAAAAALARGEVAAVAIWYPQARKVREALPPGEALEITSDVHTEVSMLVVRADVLAARDAEVRAVVRALSEAEWLVQRRPDEAFAALRRAFPGEREDDLREDWARARPELGLRNAMLAVLEREARWVLRERGRPGPGPDFRELFAQGPLTAADPEAVTVYPALPPPLEEGDAP</sequence>
<dbReference type="SMART" id="SM00062">
    <property type="entry name" value="PBPb"/>
    <property type="match status" value="1"/>
</dbReference>
<name>A0ABN6NBB6_9BACT</name>
<dbReference type="RefSeq" id="WP_248343047.1">
    <property type="nucleotide sequence ID" value="NZ_AP025592.1"/>
</dbReference>
<comment type="similarity">
    <text evidence="2">Belongs to the bacterial solute-binding protein SsuA/TauA family.</text>
</comment>
<dbReference type="InterPro" id="IPR001638">
    <property type="entry name" value="Solute-binding_3/MltF_N"/>
</dbReference>
<gene>
    <name evidence="5" type="ORF">AMPC_36510</name>
</gene>
<reference evidence="6" key="1">
    <citation type="journal article" date="2022" name="Int. J. Syst. Evol. Microbiol.">
        <title>Anaeromyxobacter oryzae sp. nov., Anaeromyxobacter diazotrophicus sp. nov. and Anaeromyxobacter paludicola sp. nov., isolated from paddy soils.</title>
        <authorList>
            <person name="Itoh H."/>
            <person name="Xu Z."/>
            <person name="Mise K."/>
            <person name="Masuda Y."/>
            <person name="Ushijima N."/>
            <person name="Hayakawa C."/>
            <person name="Shiratori Y."/>
            <person name="Senoo K."/>
        </authorList>
    </citation>
    <scope>NUCLEOTIDE SEQUENCE [LARGE SCALE GENOMIC DNA]</scope>
    <source>
        <strain evidence="6">Red630</strain>
    </source>
</reference>
<dbReference type="Pfam" id="PF09084">
    <property type="entry name" value="NMT1"/>
    <property type="match status" value="1"/>
</dbReference>
<dbReference type="SUPFAM" id="SSF53850">
    <property type="entry name" value="Periplasmic binding protein-like II"/>
    <property type="match status" value="1"/>
</dbReference>
<feature type="domain" description="Solute-binding protein family 3/N-terminal" evidence="4">
    <location>
        <begin position="35"/>
        <end position="250"/>
    </location>
</feature>
<dbReference type="PANTHER" id="PTHR30024">
    <property type="entry name" value="ALIPHATIC SULFONATES-BINDING PROTEIN-RELATED"/>
    <property type="match status" value="1"/>
</dbReference>